<comment type="caution">
    <text evidence="1">The sequence shown here is derived from an EMBL/GenBank/DDBJ whole genome shotgun (WGS) entry which is preliminary data.</text>
</comment>
<organism evidence="1 2">
    <name type="scientific">Pectobacterium brasiliense</name>
    <dbReference type="NCBI Taxonomy" id="180957"/>
    <lineage>
        <taxon>Bacteria</taxon>
        <taxon>Pseudomonadati</taxon>
        <taxon>Pseudomonadota</taxon>
        <taxon>Gammaproteobacteria</taxon>
        <taxon>Enterobacterales</taxon>
        <taxon>Pectobacteriaceae</taxon>
        <taxon>Pectobacterium</taxon>
    </lineage>
</organism>
<dbReference type="Proteomes" id="UP001269968">
    <property type="component" value="Unassembled WGS sequence"/>
</dbReference>
<dbReference type="EMBL" id="JAXHOZ010000099">
    <property type="protein sequence ID" value="MDY4380630.1"/>
    <property type="molecule type" value="Genomic_DNA"/>
</dbReference>
<evidence type="ECO:0000313" key="2">
    <source>
        <dbReference type="Proteomes" id="UP001269968"/>
    </source>
</evidence>
<protein>
    <submittedName>
        <fullName evidence="1">Glycosyltransferase</fullName>
    </submittedName>
</protein>
<dbReference type="AlphaFoldDB" id="A0AAW9HAI6"/>
<proteinExistence type="predicted"/>
<reference evidence="1" key="1">
    <citation type="submission" date="2023-11" db="EMBL/GenBank/DDBJ databases">
        <title>Comparative genomics revealed phylogeny of phytopathogenic Pectobacterium aroidearum based on whole-genome sequencing and function of putative horizontal acquire islands in P. aroidearum PccS1.</title>
        <authorList>
            <person name="Fan J."/>
            <person name="Yang L."/>
        </authorList>
    </citation>
    <scope>NUCLEOTIDE SEQUENCE</scope>
    <source>
        <strain evidence="1">NJAU140</strain>
    </source>
</reference>
<accession>A0AAW9HAI6</accession>
<sequence length="282" mass="33061">MNNITISILVVLYNTSIRDSSTIKSIVKSVLKLKSRNASYNLLLWDNSYSSSSEDVVRLFCNEMLQNGVYASYKHSPENKPLSEVYNNFISTYKDISDYLMIFDQDSSFTSEFFNSVDDVLRVYRPDLILPIIKHKKHIVSPSKIYYIKGRYFKSPPCGNISSQHLSAINSGMVIASCYLSKTKFKYDNRLKNYCTDDYFMKQFRKNKGVVFVLDYVFEHDLSLSTLNENSTALKQRYNELINGREIVYSDNLMGWILIKIYFYFHRIYMSLRYKDLSYLRG</sequence>
<dbReference type="SUPFAM" id="SSF53448">
    <property type="entry name" value="Nucleotide-diphospho-sugar transferases"/>
    <property type="match status" value="1"/>
</dbReference>
<gene>
    <name evidence="1" type="ORF">SOV92_22975</name>
</gene>
<dbReference type="InterPro" id="IPR029044">
    <property type="entry name" value="Nucleotide-diphossugar_trans"/>
</dbReference>
<name>A0AAW9HAI6_9GAMM</name>
<dbReference type="RefSeq" id="WP_256553625.1">
    <property type="nucleotide sequence ID" value="NZ_JAXHOZ010000099.1"/>
</dbReference>
<evidence type="ECO:0000313" key="1">
    <source>
        <dbReference type="EMBL" id="MDY4380630.1"/>
    </source>
</evidence>